<evidence type="ECO:0000313" key="4">
    <source>
        <dbReference type="EMBL" id="SBQ98645.1"/>
    </source>
</evidence>
<sequence>RTRKRVIHYELASEVEKMTVVIIIAILLACLTTSGFNDHLKFTGHVGENVTLALPLPSNVVDSISLKRENSLKFVFYCRDGHKTHRGDQDPQFIDRVISSCQPTNNTVLVTLLNVTKNDSGEYTVRVTSGGDNYRENMTLIITDAEHFGAVGVTVMEMMEKIGVVFDVVRLVVFAVVVLVVVMHRKIGYVSKLFTRRACRPEDPHQQEPSVYQRVSGSNPTV</sequence>
<proteinExistence type="predicted"/>
<dbReference type="SUPFAM" id="SSF48726">
    <property type="entry name" value="Immunoglobulin"/>
    <property type="match status" value="1"/>
</dbReference>
<dbReference type="InterPro" id="IPR013106">
    <property type="entry name" value="Ig_V-set"/>
</dbReference>
<gene>
    <name evidence="4" type="primary">KCNC3B</name>
</gene>
<keyword evidence="2" id="KW-1133">Transmembrane helix</keyword>
<evidence type="ECO:0000256" key="2">
    <source>
        <dbReference type="SAM" id="Phobius"/>
    </source>
</evidence>
<accession>A0A1A8IN05</accession>
<keyword evidence="2" id="KW-0472">Membrane</keyword>
<feature type="transmembrane region" description="Helical" evidence="2">
    <location>
        <begin position="20"/>
        <end position="36"/>
    </location>
</feature>
<feature type="domain" description="Immunoglobulin V-set" evidence="3">
    <location>
        <begin position="42"/>
        <end position="137"/>
    </location>
</feature>
<feature type="region of interest" description="Disordered" evidence="1">
    <location>
        <begin position="202"/>
        <end position="222"/>
    </location>
</feature>
<feature type="compositionally biased region" description="Polar residues" evidence="1">
    <location>
        <begin position="207"/>
        <end position="222"/>
    </location>
</feature>
<organism evidence="4">
    <name type="scientific">Nothobranchius kuhntae</name>
    <name type="common">Beira killifish</name>
    <dbReference type="NCBI Taxonomy" id="321403"/>
    <lineage>
        <taxon>Eukaryota</taxon>
        <taxon>Metazoa</taxon>
        <taxon>Chordata</taxon>
        <taxon>Craniata</taxon>
        <taxon>Vertebrata</taxon>
        <taxon>Euteleostomi</taxon>
        <taxon>Actinopterygii</taxon>
        <taxon>Neopterygii</taxon>
        <taxon>Teleostei</taxon>
        <taxon>Neoteleostei</taxon>
        <taxon>Acanthomorphata</taxon>
        <taxon>Ovalentaria</taxon>
        <taxon>Atherinomorphae</taxon>
        <taxon>Cyprinodontiformes</taxon>
        <taxon>Nothobranchiidae</taxon>
        <taxon>Nothobranchius</taxon>
    </lineage>
</organism>
<evidence type="ECO:0000259" key="3">
    <source>
        <dbReference type="Pfam" id="PF07686"/>
    </source>
</evidence>
<dbReference type="EMBL" id="HAED01012251">
    <property type="protein sequence ID" value="SBQ98645.1"/>
    <property type="molecule type" value="Transcribed_RNA"/>
</dbReference>
<feature type="transmembrane region" description="Helical" evidence="2">
    <location>
        <begin position="162"/>
        <end position="182"/>
    </location>
</feature>
<evidence type="ECO:0000256" key="1">
    <source>
        <dbReference type="SAM" id="MobiDB-lite"/>
    </source>
</evidence>
<feature type="non-terminal residue" evidence="4">
    <location>
        <position position="1"/>
    </location>
</feature>
<dbReference type="InterPro" id="IPR036179">
    <property type="entry name" value="Ig-like_dom_sf"/>
</dbReference>
<reference evidence="4" key="1">
    <citation type="submission" date="2016-05" db="EMBL/GenBank/DDBJ databases">
        <authorList>
            <person name="Lavstsen T."/>
            <person name="Jespersen J.S."/>
        </authorList>
    </citation>
    <scope>NUCLEOTIDE SEQUENCE</scope>
    <source>
        <tissue evidence="4">Brain</tissue>
    </source>
</reference>
<reference evidence="4" key="2">
    <citation type="submission" date="2016-06" db="EMBL/GenBank/DDBJ databases">
        <title>The genome of a short-lived fish provides insights into sex chromosome evolution and the genetic control of aging.</title>
        <authorList>
            <person name="Reichwald K."/>
            <person name="Felder M."/>
            <person name="Petzold A."/>
            <person name="Koch P."/>
            <person name="Groth M."/>
            <person name="Platzer M."/>
        </authorList>
    </citation>
    <scope>NUCLEOTIDE SEQUENCE</scope>
    <source>
        <tissue evidence="4">Brain</tissue>
    </source>
</reference>
<name>A0A1A8IN05_NOTKU</name>
<dbReference type="Pfam" id="PF07686">
    <property type="entry name" value="V-set"/>
    <property type="match status" value="1"/>
</dbReference>
<keyword evidence="2" id="KW-0812">Transmembrane</keyword>
<protein>
    <submittedName>
        <fullName evidence="4">Potassium voltage-gated channel, Shaw-related subfamily, member 3b</fullName>
    </submittedName>
</protein>
<dbReference type="Gene3D" id="2.60.40.10">
    <property type="entry name" value="Immunoglobulins"/>
    <property type="match status" value="1"/>
</dbReference>
<dbReference type="AlphaFoldDB" id="A0A1A8IN05"/>
<dbReference type="InterPro" id="IPR013783">
    <property type="entry name" value="Ig-like_fold"/>
</dbReference>